<dbReference type="GO" id="GO:0032259">
    <property type="term" value="P:methylation"/>
    <property type="evidence" value="ECO:0007669"/>
    <property type="project" value="UniProtKB-KW"/>
</dbReference>
<organism evidence="5 6">
    <name type="scientific">Stieleria neptunia</name>
    <dbReference type="NCBI Taxonomy" id="2527979"/>
    <lineage>
        <taxon>Bacteria</taxon>
        <taxon>Pseudomonadati</taxon>
        <taxon>Planctomycetota</taxon>
        <taxon>Planctomycetia</taxon>
        <taxon>Pirellulales</taxon>
        <taxon>Pirellulaceae</taxon>
        <taxon>Stieleria</taxon>
    </lineage>
</organism>
<dbReference type="GO" id="GO:0008168">
    <property type="term" value="F:methyltransferase activity"/>
    <property type="evidence" value="ECO:0007669"/>
    <property type="project" value="UniProtKB-KW"/>
</dbReference>
<gene>
    <name evidence="5" type="ORF">Enr13x_19680</name>
</gene>
<dbReference type="RefSeq" id="WP_145385776.1">
    <property type="nucleotide sequence ID" value="NZ_CP037423.1"/>
</dbReference>
<accession>A0A518HMP4</accession>
<keyword evidence="2" id="KW-0808">Transferase</keyword>
<keyword evidence="1" id="KW-0489">Methyltransferase</keyword>
<evidence type="ECO:0000256" key="2">
    <source>
        <dbReference type="ARBA" id="ARBA00022679"/>
    </source>
</evidence>
<dbReference type="EMBL" id="CP037423">
    <property type="protein sequence ID" value="QDV42125.1"/>
    <property type="molecule type" value="Genomic_DNA"/>
</dbReference>
<evidence type="ECO:0000313" key="5">
    <source>
        <dbReference type="EMBL" id="QDV42125.1"/>
    </source>
</evidence>
<evidence type="ECO:0000313" key="6">
    <source>
        <dbReference type="Proteomes" id="UP000319004"/>
    </source>
</evidence>
<keyword evidence="3" id="KW-0949">S-adenosyl-L-methionine</keyword>
<name>A0A518HMP4_9BACT</name>
<reference evidence="5 6" key="1">
    <citation type="submission" date="2019-03" db="EMBL/GenBank/DDBJ databases">
        <title>Deep-cultivation of Planctomycetes and their phenomic and genomic characterization uncovers novel biology.</title>
        <authorList>
            <person name="Wiegand S."/>
            <person name="Jogler M."/>
            <person name="Boedeker C."/>
            <person name="Pinto D."/>
            <person name="Vollmers J."/>
            <person name="Rivas-Marin E."/>
            <person name="Kohn T."/>
            <person name="Peeters S.H."/>
            <person name="Heuer A."/>
            <person name="Rast P."/>
            <person name="Oberbeckmann S."/>
            <person name="Bunk B."/>
            <person name="Jeske O."/>
            <person name="Meyerdierks A."/>
            <person name="Storesund J.E."/>
            <person name="Kallscheuer N."/>
            <person name="Luecker S."/>
            <person name="Lage O.M."/>
            <person name="Pohl T."/>
            <person name="Merkel B.J."/>
            <person name="Hornburger P."/>
            <person name="Mueller R.-W."/>
            <person name="Bruemmer F."/>
            <person name="Labrenz M."/>
            <person name="Spormann A.M."/>
            <person name="Op den Camp H."/>
            <person name="Overmann J."/>
            <person name="Amann R."/>
            <person name="Jetten M.S.M."/>
            <person name="Mascher T."/>
            <person name="Medema M.H."/>
            <person name="Devos D.P."/>
            <person name="Kaster A.-K."/>
            <person name="Ovreas L."/>
            <person name="Rohde M."/>
            <person name="Galperin M.Y."/>
            <person name="Jogler C."/>
        </authorList>
    </citation>
    <scope>NUCLEOTIDE SEQUENCE [LARGE SCALE GENOMIC DNA]</scope>
    <source>
        <strain evidence="5 6">Enr13</strain>
    </source>
</reference>
<dbReference type="Pfam" id="PF13649">
    <property type="entry name" value="Methyltransf_25"/>
    <property type="match status" value="1"/>
</dbReference>
<dbReference type="Proteomes" id="UP000319004">
    <property type="component" value="Chromosome"/>
</dbReference>
<evidence type="ECO:0000259" key="4">
    <source>
        <dbReference type="Pfam" id="PF13649"/>
    </source>
</evidence>
<protein>
    <recommendedName>
        <fullName evidence="4">Methyltransferase domain-containing protein</fullName>
    </recommendedName>
</protein>
<dbReference type="AlphaFoldDB" id="A0A518HMP4"/>
<dbReference type="CDD" id="cd02440">
    <property type="entry name" value="AdoMet_MTases"/>
    <property type="match status" value="1"/>
</dbReference>
<proteinExistence type="predicted"/>
<dbReference type="KEGG" id="snep:Enr13x_19680"/>
<dbReference type="InterPro" id="IPR029063">
    <property type="entry name" value="SAM-dependent_MTases_sf"/>
</dbReference>
<sequence length="238" mass="26352">MQLTTRDRQDEWMDEPDIDSDLHADALRGLSRVNRLSGAARSIWKPIAEVARGRSEGPIRVLDVASGGGDVAIGIKQLADREGLAIDVVGCDISQTAVEFAGENAKRRGVDVTFVQQDVLGHDLPSDFDVVYSSLFLHHLESADVVRLLRSMRTAARHRVVISDLLRSQLGYVLAKWGIRLLTTSRVCHVDGPLSVRAALTMAEAIELASQAGLTPIRIRRKWPERFLMVYDTQTSTR</sequence>
<dbReference type="Gene3D" id="3.40.50.150">
    <property type="entry name" value="Vaccinia Virus protein VP39"/>
    <property type="match status" value="1"/>
</dbReference>
<keyword evidence="6" id="KW-1185">Reference proteome</keyword>
<feature type="domain" description="Methyltransferase" evidence="4">
    <location>
        <begin position="61"/>
        <end position="156"/>
    </location>
</feature>
<dbReference type="PANTHER" id="PTHR43464:SF19">
    <property type="entry name" value="UBIQUINONE BIOSYNTHESIS O-METHYLTRANSFERASE, MITOCHONDRIAL"/>
    <property type="match status" value="1"/>
</dbReference>
<dbReference type="InterPro" id="IPR041698">
    <property type="entry name" value="Methyltransf_25"/>
</dbReference>
<dbReference type="OrthoDB" id="9800454at2"/>
<evidence type="ECO:0000256" key="1">
    <source>
        <dbReference type="ARBA" id="ARBA00022603"/>
    </source>
</evidence>
<evidence type="ECO:0000256" key="3">
    <source>
        <dbReference type="ARBA" id="ARBA00022691"/>
    </source>
</evidence>
<dbReference type="SUPFAM" id="SSF53335">
    <property type="entry name" value="S-adenosyl-L-methionine-dependent methyltransferases"/>
    <property type="match status" value="1"/>
</dbReference>
<dbReference type="PANTHER" id="PTHR43464">
    <property type="entry name" value="METHYLTRANSFERASE"/>
    <property type="match status" value="1"/>
</dbReference>